<dbReference type="GO" id="GO:0008795">
    <property type="term" value="F:NAD+ synthase activity"/>
    <property type="evidence" value="ECO:0007669"/>
    <property type="project" value="UniProtKB-UniRule"/>
</dbReference>
<feature type="binding site" evidence="7">
    <location>
        <position position="597"/>
    </location>
    <ligand>
        <name>deamido-NAD(+)</name>
        <dbReference type="ChEBI" id="CHEBI:58437"/>
        <note>ligand shared between two neighboring subunits</note>
    </ligand>
</feature>
<gene>
    <name evidence="7 11" type="primary">nadE</name>
    <name evidence="11" type="ORF">ERS852502_01214</name>
</gene>
<evidence type="ECO:0000256" key="9">
    <source>
        <dbReference type="RuleBase" id="RU003811"/>
    </source>
</evidence>
<organism evidence="11 12">
    <name type="scientific">[Ruminococcus] torques</name>
    <dbReference type="NCBI Taxonomy" id="33039"/>
    <lineage>
        <taxon>Bacteria</taxon>
        <taxon>Bacillati</taxon>
        <taxon>Bacillota</taxon>
        <taxon>Clostridia</taxon>
        <taxon>Lachnospirales</taxon>
        <taxon>Lachnospiraceae</taxon>
        <taxon>Mediterraneibacter</taxon>
    </lineage>
</organism>
<feature type="binding site" evidence="7">
    <location>
        <begin position="350"/>
        <end position="357"/>
    </location>
    <ligand>
        <name>ATP</name>
        <dbReference type="ChEBI" id="CHEBI:30616"/>
    </ligand>
</feature>
<dbReference type="Proteomes" id="UP000078383">
    <property type="component" value="Unassembled WGS sequence"/>
</dbReference>
<evidence type="ECO:0000256" key="7">
    <source>
        <dbReference type="HAMAP-Rule" id="MF_02090"/>
    </source>
</evidence>
<dbReference type="PROSITE" id="PS50263">
    <property type="entry name" value="CN_HYDROLASE"/>
    <property type="match status" value="1"/>
</dbReference>
<accession>A0A174ZNB5</accession>
<dbReference type="PIRSF" id="PIRSF006630">
    <property type="entry name" value="NADS_GAT"/>
    <property type="match status" value="1"/>
</dbReference>
<reference evidence="11 12" key="1">
    <citation type="submission" date="2015-09" db="EMBL/GenBank/DDBJ databases">
        <authorList>
            <consortium name="Pathogen Informatics"/>
        </authorList>
    </citation>
    <scope>NUCLEOTIDE SEQUENCE [LARGE SCALE GENOMIC DNA]</scope>
    <source>
        <strain evidence="11 12">2789STDY5834889</strain>
    </source>
</reference>
<dbReference type="SUPFAM" id="SSF52402">
    <property type="entry name" value="Adenine nucleotide alpha hydrolases-like"/>
    <property type="match status" value="1"/>
</dbReference>
<feature type="binding site" evidence="7">
    <location>
        <position position="436"/>
    </location>
    <ligand>
        <name>deamido-NAD(+)</name>
        <dbReference type="ChEBI" id="CHEBI:58437"/>
        <note>ligand shared between two neighboring subunits</note>
    </ligand>
</feature>
<dbReference type="RefSeq" id="WP_055171872.1">
    <property type="nucleotide sequence ID" value="NZ_CZBX01000005.1"/>
</dbReference>
<dbReference type="UniPathway" id="UPA00253">
    <property type="reaction ID" value="UER00334"/>
</dbReference>
<dbReference type="SUPFAM" id="SSF56317">
    <property type="entry name" value="Carbon-nitrogen hydrolase"/>
    <property type="match status" value="1"/>
</dbReference>
<name>A0A174ZNB5_9FIRM</name>
<proteinExistence type="inferred from homology"/>
<dbReference type="OrthoDB" id="9803818at2"/>
<dbReference type="Pfam" id="PF00795">
    <property type="entry name" value="CN_hydrolase"/>
    <property type="match status" value="1"/>
</dbReference>
<dbReference type="PANTHER" id="PTHR23090">
    <property type="entry name" value="NH 3 /GLUTAMINE-DEPENDENT NAD + SYNTHETASE"/>
    <property type="match status" value="1"/>
</dbReference>
<dbReference type="Gene3D" id="3.40.50.620">
    <property type="entry name" value="HUPs"/>
    <property type="match status" value="1"/>
</dbReference>
<comment type="catalytic activity">
    <reaction evidence="7 8">
        <text>deamido-NAD(+) + L-glutamine + ATP + H2O = L-glutamate + AMP + diphosphate + NAD(+) + H(+)</text>
        <dbReference type="Rhea" id="RHEA:24384"/>
        <dbReference type="ChEBI" id="CHEBI:15377"/>
        <dbReference type="ChEBI" id="CHEBI:15378"/>
        <dbReference type="ChEBI" id="CHEBI:29985"/>
        <dbReference type="ChEBI" id="CHEBI:30616"/>
        <dbReference type="ChEBI" id="CHEBI:33019"/>
        <dbReference type="ChEBI" id="CHEBI:57540"/>
        <dbReference type="ChEBI" id="CHEBI:58359"/>
        <dbReference type="ChEBI" id="CHEBI:58437"/>
        <dbReference type="ChEBI" id="CHEBI:456215"/>
        <dbReference type="EC" id="6.3.5.1"/>
    </reaction>
</comment>
<evidence type="ECO:0000256" key="1">
    <source>
        <dbReference type="ARBA" id="ARBA00005188"/>
    </source>
</evidence>
<dbReference type="NCBIfam" id="NF002730">
    <property type="entry name" value="PRK02628.1"/>
    <property type="match status" value="1"/>
</dbReference>
<dbReference type="CDD" id="cd07570">
    <property type="entry name" value="GAT_Gln-NAD-synth"/>
    <property type="match status" value="1"/>
</dbReference>
<dbReference type="NCBIfam" id="TIGR00552">
    <property type="entry name" value="nadE"/>
    <property type="match status" value="1"/>
</dbReference>
<evidence type="ECO:0000256" key="2">
    <source>
        <dbReference type="ARBA" id="ARBA00007145"/>
    </source>
</evidence>
<feature type="binding site" evidence="7">
    <location>
        <begin position="470"/>
        <end position="473"/>
    </location>
    <ligand>
        <name>deamido-NAD(+)</name>
        <dbReference type="ChEBI" id="CHEBI:58437"/>
        <note>ligand shared between two neighboring subunits</note>
    </ligand>
</feature>
<comment type="similarity">
    <text evidence="2 7 8">In the C-terminal section; belongs to the NAD synthetase family.</text>
</comment>
<dbReference type="GO" id="GO:0005524">
    <property type="term" value="F:ATP binding"/>
    <property type="evidence" value="ECO:0007669"/>
    <property type="project" value="UniProtKB-UniRule"/>
</dbReference>
<dbReference type="GO" id="GO:0004359">
    <property type="term" value="F:glutaminase activity"/>
    <property type="evidence" value="ECO:0007669"/>
    <property type="project" value="InterPro"/>
</dbReference>
<dbReference type="EC" id="6.3.5.1" evidence="7 8"/>
<feature type="binding site" evidence="7">
    <location>
        <position position="460"/>
    </location>
    <ligand>
        <name>ATP</name>
        <dbReference type="ChEBI" id="CHEBI:30616"/>
    </ligand>
</feature>
<dbReference type="InterPro" id="IPR003694">
    <property type="entry name" value="NAD_synthase"/>
</dbReference>
<feature type="binding site" evidence="7">
    <location>
        <position position="465"/>
    </location>
    <ligand>
        <name>deamido-NAD(+)</name>
        <dbReference type="ChEBI" id="CHEBI:58437"/>
        <note>ligand shared between two neighboring subunits</note>
    </ligand>
</feature>
<keyword evidence="3 7" id="KW-0436">Ligase</keyword>
<feature type="binding site" evidence="7">
    <location>
        <position position="203"/>
    </location>
    <ligand>
        <name>L-glutamine</name>
        <dbReference type="ChEBI" id="CHEBI:58359"/>
    </ligand>
</feature>
<dbReference type="Gene3D" id="1.10.10.1140">
    <property type="entry name" value="Glutamine-dependent NAD+ synthetase, C-terminal domain"/>
    <property type="match status" value="1"/>
</dbReference>
<dbReference type="GO" id="GO:0005737">
    <property type="term" value="C:cytoplasm"/>
    <property type="evidence" value="ECO:0007669"/>
    <property type="project" value="InterPro"/>
</dbReference>
<dbReference type="InterPro" id="IPR022310">
    <property type="entry name" value="NAD/GMP_synthase"/>
</dbReference>
<dbReference type="GO" id="GO:0009435">
    <property type="term" value="P:NAD+ biosynthetic process"/>
    <property type="evidence" value="ECO:0007669"/>
    <property type="project" value="UniProtKB-UniRule"/>
</dbReference>
<dbReference type="InterPro" id="IPR036526">
    <property type="entry name" value="C-N_Hydrolase_sf"/>
</dbReference>
<evidence type="ECO:0000256" key="4">
    <source>
        <dbReference type="ARBA" id="ARBA00022741"/>
    </source>
</evidence>
<feature type="binding site" evidence="7">
    <location>
        <position position="197"/>
    </location>
    <ligand>
        <name>L-glutamine</name>
        <dbReference type="ChEBI" id="CHEBI:58359"/>
    </ligand>
</feature>
<sequence>MKNGFVKVAAATPDIRVADVEFNTQNIINAMEEAQKNGAKILVFPELCVTGYTCSDLFDHSVLLKASRKALLEIAENTNDKDMLVFVGAPLEVNGKLYNVAAAMNQGEIIGFTTKTFLPNYGEFYEMRQFTRGPQTVREITFEGKKIPFGPQILFQAEGMEELVVAAEICEDVWSPVPPSIQAALEGATVIVNCSASDETIGKDTYRRALISGQSARLISGYIYANAGEGESTTDLVFGGHNIIAENGTVLKESSRYVNEIIYSELDLQRITGERRKNTTFQPLDEETLVRVSFTVEETKTFLTRTFPKKPFVPSDEQTRAQRCEEILTIQAMGLKKRLAHTNARTAVVGISGGLDSTLALLVTARAFDMLGRDKKDIIAVTMPCFGTTDRTYQNACEMSKKVGATLIEVPIADAVNVHFRDIGHDPEDHSVTYENCQARERTQVLMDIANKTWGMVIGTGDLSELALGWATYNGDHMSMYGVNASVPKTLVRHLVKYAADDTKDEALKNVLYDVLDTPVSPELLPPKDGDIAQKTEDLVGPYELHDFFLYFMLRFGYEPSKIFRIACMTFDGEYDKEIIFKWLETFCRRFFSQQFKRSCLPDGPKVGTVALSPRGDWRMPSDACVAVWMKDLEACRV</sequence>
<feature type="active site" description="For glutaminase activity" evidence="7">
    <location>
        <position position="115"/>
    </location>
</feature>
<feature type="domain" description="CN hydrolase" evidence="10">
    <location>
        <begin position="6"/>
        <end position="268"/>
    </location>
</feature>
<comment type="pathway">
    <text evidence="1 7 8">Cofactor biosynthesis; NAD(+) biosynthesis; NAD(+) from deamido-NAD(+) (L-Gln route): step 1/1.</text>
</comment>
<evidence type="ECO:0000313" key="11">
    <source>
        <dbReference type="EMBL" id="CUQ85838.1"/>
    </source>
</evidence>
<evidence type="ECO:0000256" key="3">
    <source>
        <dbReference type="ARBA" id="ARBA00022598"/>
    </source>
</evidence>
<dbReference type="CDD" id="cd00553">
    <property type="entry name" value="NAD_synthase"/>
    <property type="match status" value="1"/>
</dbReference>
<dbReference type="InterPro" id="IPR014729">
    <property type="entry name" value="Rossmann-like_a/b/a_fold"/>
</dbReference>
<dbReference type="PANTHER" id="PTHR23090:SF9">
    <property type="entry name" value="GLUTAMINE-DEPENDENT NAD(+) SYNTHETASE"/>
    <property type="match status" value="1"/>
</dbReference>
<evidence type="ECO:0000256" key="8">
    <source>
        <dbReference type="PIRNR" id="PIRNR006630"/>
    </source>
</evidence>
<evidence type="ECO:0000313" key="12">
    <source>
        <dbReference type="Proteomes" id="UP000078383"/>
    </source>
</evidence>
<comment type="function">
    <text evidence="7">Catalyzes the ATP-dependent amidation of deamido-NAD to form NAD. Uses L-glutamine as a nitrogen source.</text>
</comment>
<keyword evidence="4 7" id="KW-0547">Nucleotide-binding</keyword>
<evidence type="ECO:0000259" key="10">
    <source>
        <dbReference type="PROSITE" id="PS50263"/>
    </source>
</evidence>
<feature type="active site" description="Proton acceptor; for glutaminase activity" evidence="7">
    <location>
        <position position="46"/>
    </location>
</feature>
<protein>
    <recommendedName>
        <fullName evidence="7 8">Glutamine-dependent NAD(+) synthetase</fullName>
        <ecNumber evidence="7 8">6.3.5.1</ecNumber>
    </recommendedName>
    <alternativeName>
        <fullName evidence="7 8">NAD(+) synthase [glutamine-hydrolyzing]</fullName>
    </alternativeName>
</protein>
<dbReference type="Pfam" id="PF02540">
    <property type="entry name" value="NAD_synthase"/>
    <property type="match status" value="1"/>
</dbReference>
<dbReference type="HAMAP" id="MF_02090">
    <property type="entry name" value="NadE_glutamine_dep"/>
    <property type="match status" value="1"/>
</dbReference>
<dbReference type="EMBL" id="CZBX01000005">
    <property type="protein sequence ID" value="CUQ85838.1"/>
    <property type="molecule type" value="Genomic_DNA"/>
</dbReference>
<dbReference type="AlphaFoldDB" id="A0A174ZNB5"/>
<keyword evidence="5 7" id="KW-0067">ATP-binding</keyword>
<dbReference type="GO" id="GO:0003952">
    <property type="term" value="F:NAD+ synthase (glutamine-hydrolyzing) activity"/>
    <property type="evidence" value="ECO:0007669"/>
    <property type="project" value="UniProtKB-UniRule"/>
</dbReference>
<keyword evidence="6 7" id="KW-0520">NAD</keyword>
<dbReference type="Gene3D" id="3.60.110.10">
    <property type="entry name" value="Carbon-nitrogen hydrolase"/>
    <property type="match status" value="1"/>
</dbReference>
<evidence type="ECO:0000256" key="5">
    <source>
        <dbReference type="ARBA" id="ARBA00022840"/>
    </source>
</evidence>
<feature type="binding site" evidence="7">
    <location>
        <position position="121"/>
    </location>
    <ligand>
        <name>L-glutamine</name>
        <dbReference type="ChEBI" id="CHEBI:58359"/>
    </ligand>
</feature>
<evidence type="ECO:0000256" key="6">
    <source>
        <dbReference type="ARBA" id="ARBA00023027"/>
    </source>
</evidence>
<dbReference type="InterPro" id="IPR041856">
    <property type="entry name" value="NAD+_synth_C"/>
</dbReference>
<comment type="similarity">
    <text evidence="9">Belongs to the NAD synthetase family.</text>
</comment>
<feature type="active site" description="Nucleophile; for glutaminase activity" evidence="7">
    <location>
        <position position="170"/>
    </location>
</feature>
<dbReference type="InterPro" id="IPR003010">
    <property type="entry name" value="C-N_Hydrolase"/>
</dbReference>
<dbReference type="InterPro" id="IPR014445">
    <property type="entry name" value="Gln-dep_NAD_synthase"/>
</dbReference>